<proteinExistence type="predicted"/>
<sequence>MDTDIKMSVKATDTKAQYDNKAKQLLGHKIILAYILVNTVAEFKGMKPADVVQYIEGEPYIGSVPVDAGVTNIENQDKVVGLNTENSEINEGMIRFDIIFYVRMRDGLSQIIVNVEAQKAEPSGYDILNRAIFYVSRMISSQKGRDFVKSNYNDIKRVYSIWICMNMDEHSMSHIYLTRDDIIGSHYWKGDIDLLNIVLLGLAEDLPEKVEKYELHRLLGALLSANLKVNEKLDIIGNEFQIPLESDIRKDVSEMCNLSQGIEDRAYERGTANGLAEAVIRMHKKGYSIEQIGDMLDMDIEKVKAIVDNE</sequence>
<accession>A0A173RL80</accession>
<dbReference type="EMBL" id="CYYC01000002">
    <property type="protein sequence ID" value="CUM78515.1"/>
    <property type="molecule type" value="Genomic_DNA"/>
</dbReference>
<dbReference type="OrthoDB" id="1663583at2"/>
<organism evidence="1 2">
    <name type="scientific">Anaerobutyricum hallii</name>
    <dbReference type="NCBI Taxonomy" id="39488"/>
    <lineage>
        <taxon>Bacteria</taxon>
        <taxon>Bacillati</taxon>
        <taxon>Bacillota</taxon>
        <taxon>Clostridia</taxon>
        <taxon>Lachnospirales</taxon>
        <taxon>Lachnospiraceae</taxon>
        <taxon>Anaerobutyricum</taxon>
    </lineage>
</organism>
<name>A0A173RL80_9FIRM</name>
<evidence type="ECO:0008006" key="3">
    <source>
        <dbReference type="Google" id="ProtNLM"/>
    </source>
</evidence>
<evidence type="ECO:0000313" key="2">
    <source>
        <dbReference type="Proteomes" id="UP000095390"/>
    </source>
</evidence>
<dbReference type="RefSeq" id="WP_022170259.1">
    <property type="nucleotide sequence ID" value="NZ_CATVSP010000096.1"/>
</dbReference>
<reference evidence="1 2" key="1">
    <citation type="submission" date="2015-09" db="EMBL/GenBank/DDBJ databases">
        <authorList>
            <consortium name="Pathogen Informatics"/>
        </authorList>
    </citation>
    <scope>NUCLEOTIDE SEQUENCE [LARGE SCALE GENOMIC DNA]</scope>
    <source>
        <strain evidence="1 2">2789STDY5834966</strain>
    </source>
</reference>
<protein>
    <recommendedName>
        <fullName evidence="3">PD-(D/E)XK nuclease family transposase</fullName>
    </recommendedName>
</protein>
<gene>
    <name evidence="1" type="ORF">ERS852578_00213</name>
</gene>
<evidence type="ECO:0000313" key="1">
    <source>
        <dbReference type="EMBL" id="CUM78515.1"/>
    </source>
</evidence>
<dbReference type="Proteomes" id="UP000095390">
    <property type="component" value="Unassembled WGS sequence"/>
</dbReference>
<dbReference type="AlphaFoldDB" id="A0A173RL80"/>